<reference evidence="4 5" key="1">
    <citation type="submission" date="2016-11" db="EMBL/GenBank/DDBJ databases">
        <title>Comparison of Traditional DNA-DNA Hybridization with In Silico Genomic Analysis.</title>
        <authorList>
            <person name="Nicholson A.C."/>
            <person name="Sammons S."/>
            <person name="Humrighouse B.W."/>
            <person name="Graziano J."/>
            <person name="Lasker B."/>
            <person name="Whitney A.M."/>
            <person name="Mcquiston J.R."/>
        </authorList>
    </citation>
    <scope>NUCLEOTIDE SEQUENCE [LARGE SCALE GENOMIC DNA]</scope>
    <source>
        <strain evidence="2 5">H1892</strain>
        <strain evidence="3 4">H2381</strain>
    </source>
</reference>
<dbReference type="InterPro" id="IPR010982">
    <property type="entry name" value="Lambda_DNA-bd_dom_sf"/>
</dbReference>
<dbReference type="STRING" id="366616.CG51_06010"/>
<dbReference type="AlphaFoldDB" id="A0A212AQP0"/>
<accession>A0A212AQP0</accession>
<dbReference type="InterPro" id="IPR001387">
    <property type="entry name" value="Cro/C1-type_HTH"/>
</dbReference>
<sequence>MTKVGERLLRAAREANEIAAGRSEPASLYVPADVDVKAIRTSLDLSQEDFATEFGFSIHQIRDWEQKRHRPLDGMRAYLIIIEQAPDRVREILRETAARSKSHAA</sequence>
<dbReference type="Proteomes" id="UP000214673">
    <property type="component" value="Unassembled WGS sequence"/>
</dbReference>
<dbReference type="OrthoDB" id="461984at2"/>
<keyword evidence="5" id="KW-1185">Reference proteome</keyword>
<dbReference type="Gene3D" id="1.10.260.40">
    <property type="entry name" value="lambda repressor-like DNA-binding domains"/>
    <property type="match status" value="1"/>
</dbReference>
<organism evidence="3 4">
    <name type="scientific">Haematobacter missouriensis</name>
    <dbReference type="NCBI Taxonomy" id="366616"/>
    <lineage>
        <taxon>Bacteria</taxon>
        <taxon>Pseudomonadati</taxon>
        <taxon>Pseudomonadota</taxon>
        <taxon>Alphaproteobacteria</taxon>
        <taxon>Rhodobacterales</taxon>
        <taxon>Paracoccaceae</taxon>
        <taxon>Haematobacter</taxon>
    </lineage>
</organism>
<evidence type="ECO:0000259" key="1">
    <source>
        <dbReference type="PROSITE" id="PS50943"/>
    </source>
</evidence>
<feature type="domain" description="HTH cro/C1-type" evidence="1">
    <location>
        <begin position="36"/>
        <end position="71"/>
    </location>
</feature>
<name>A0A212AQP0_9RHOB</name>
<dbReference type="EMBL" id="NIPX01000015">
    <property type="protein sequence ID" value="OWJ83794.1"/>
    <property type="molecule type" value="Genomic_DNA"/>
</dbReference>
<dbReference type="SUPFAM" id="SSF47413">
    <property type="entry name" value="lambda repressor-like DNA-binding domains"/>
    <property type="match status" value="1"/>
</dbReference>
<proteinExistence type="predicted"/>
<evidence type="ECO:0000313" key="3">
    <source>
        <dbReference type="EMBL" id="OWJ83794.1"/>
    </source>
</evidence>
<protein>
    <submittedName>
        <fullName evidence="3">Transcriptional regulator</fullName>
    </submittedName>
</protein>
<dbReference type="Proteomes" id="UP000196640">
    <property type="component" value="Unassembled WGS sequence"/>
</dbReference>
<dbReference type="EMBL" id="NIPV01000086">
    <property type="protein sequence ID" value="OWJ73909.1"/>
    <property type="molecule type" value="Genomic_DNA"/>
</dbReference>
<evidence type="ECO:0000313" key="4">
    <source>
        <dbReference type="Proteomes" id="UP000196640"/>
    </source>
</evidence>
<comment type="caution">
    <text evidence="3">The sequence shown here is derived from an EMBL/GenBank/DDBJ whole genome shotgun (WGS) entry which is preliminary data.</text>
</comment>
<dbReference type="PROSITE" id="PS50943">
    <property type="entry name" value="HTH_CROC1"/>
    <property type="match status" value="1"/>
</dbReference>
<gene>
    <name evidence="3" type="ORF">CDV52_09800</name>
    <name evidence="2" type="ORF">CDV53_14365</name>
</gene>
<evidence type="ECO:0000313" key="2">
    <source>
        <dbReference type="EMBL" id="OWJ73909.1"/>
    </source>
</evidence>
<dbReference type="RefSeq" id="WP_035745059.1">
    <property type="nucleotide sequence ID" value="NZ_JFGS01000017.1"/>
</dbReference>
<evidence type="ECO:0000313" key="5">
    <source>
        <dbReference type="Proteomes" id="UP000214673"/>
    </source>
</evidence>
<dbReference type="GO" id="GO:0003677">
    <property type="term" value="F:DNA binding"/>
    <property type="evidence" value="ECO:0007669"/>
    <property type="project" value="InterPro"/>
</dbReference>